<keyword evidence="4" id="KW-0804">Transcription</keyword>
<gene>
    <name evidence="8" type="ORF">DIABBA_LOCUS2320</name>
</gene>
<feature type="compositionally biased region" description="Basic and acidic residues" evidence="6">
    <location>
        <begin position="354"/>
        <end position="366"/>
    </location>
</feature>
<dbReference type="Pfam" id="PF13873">
    <property type="entry name" value="Myb_DNA-bind_5"/>
    <property type="match status" value="1"/>
</dbReference>
<comment type="function">
    <text evidence="5">Involved in transvection phenomena (= synapsis-dependent gene expression), where the synaptic pairing of chromosomes carrying genes with which zeste interacts influences the expression of these genes. Zeste binds to DNA and stimulates transcription from a nearby promoter.</text>
</comment>
<name>A0A9N9X7Z4_DIABA</name>
<evidence type="ECO:0000256" key="2">
    <source>
        <dbReference type="ARBA" id="ARBA00016807"/>
    </source>
</evidence>
<dbReference type="PANTHER" id="PTHR10773:SF19">
    <property type="match status" value="1"/>
</dbReference>
<evidence type="ECO:0000313" key="9">
    <source>
        <dbReference type="Proteomes" id="UP001153709"/>
    </source>
</evidence>
<dbReference type="OrthoDB" id="6763911at2759"/>
<comment type="subunit">
    <text evidence="1">Self-associates forming complexes of several hundred monomers.</text>
</comment>
<keyword evidence="3" id="KW-0805">Transcription regulation</keyword>
<dbReference type="Proteomes" id="UP001153709">
    <property type="component" value="Chromosome 10"/>
</dbReference>
<proteinExistence type="predicted"/>
<feature type="compositionally biased region" description="Polar residues" evidence="6">
    <location>
        <begin position="287"/>
        <end position="302"/>
    </location>
</feature>
<evidence type="ECO:0000259" key="7">
    <source>
        <dbReference type="Pfam" id="PF13873"/>
    </source>
</evidence>
<sequence>MATPSKKKISVEQLNYMVDFITKNKILLHRKTKPSEANNKLVEKLWNELTLALNAIGCGPSKLKLQWKKTFIDWKSYTKKKTRDVIRAKNKTGGGGEADSKILTPVEEKLMTALSYITVTGADTLTDWKCKTKAKAVSLRKAQQKTGAGSPQQPLLSTLENRLLSIMGVTAVIGNESVFELGFGENQVDETPTNQPSTSRANSERDGGSNKSVKRKLDHQNNTGTSNKKPFRRRPMAVPLSNELLDLNRQSVELLQNVSNNTDNMAISLESIATSLKIMAEILKNSGSSHVNPSSINTLDNNTNDDRSGSDFSSTTSEDVTTGESNYSPSVSDAKSTSSESQVSLSSRISNILNEDKENAKEVNKDKKPRKRKCDKSTWKKNLAKKLKDQGKAYVSSTTNKSMKERTMGPPCKNTCRLKCHLSIPNETRERIFQEHWGLGDNNKQRDFISSCIVAIKPKYQYHVHENKRRDNNAFYFTFNETRIKACKTFFKSTLNITEY</sequence>
<feature type="region of interest" description="Disordered" evidence="6">
    <location>
        <begin position="185"/>
        <end position="235"/>
    </location>
</feature>
<feature type="compositionally biased region" description="Polar residues" evidence="6">
    <location>
        <begin position="189"/>
        <end position="201"/>
    </location>
</feature>
<feature type="compositionally biased region" description="Low complexity" evidence="6">
    <location>
        <begin position="336"/>
        <end position="350"/>
    </location>
</feature>
<evidence type="ECO:0000256" key="4">
    <source>
        <dbReference type="ARBA" id="ARBA00023163"/>
    </source>
</evidence>
<keyword evidence="9" id="KW-1185">Reference proteome</keyword>
<evidence type="ECO:0000256" key="6">
    <source>
        <dbReference type="SAM" id="MobiDB-lite"/>
    </source>
</evidence>
<feature type="region of interest" description="Disordered" evidence="6">
    <location>
        <begin position="287"/>
        <end position="408"/>
    </location>
</feature>
<dbReference type="EMBL" id="OU898285">
    <property type="protein sequence ID" value="CAG9828396.1"/>
    <property type="molecule type" value="Genomic_DNA"/>
</dbReference>
<evidence type="ECO:0000256" key="5">
    <source>
        <dbReference type="ARBA" id="ARBA00025466"/>
    </source>
</evidence>
<evidence type="ECO:0000256" key="1">
    <source>
        <dbReference type="ARBA" id="ARBA00011764"/>
    </source>
</evidence>
<feature type="compositionally biased region" description="Polar residues" evidence="6">
    <location>
        <begin position="310"/>
        <end position="335"/>
    </location>
</feature>
<evidence type="ECO:0000313" key="8">
    <source>
        <dbReference type="EMBL" id="CAG9828396.1"/>
    </source>
</evidence>
<feature type="domain" description="Myb/SANT-like DNA-binding" evidence="7">
    <location>
        <begin position="6"/>
        <end position="82"/>
    </location>
</feature>
<dbReference type="InterPro" id="IPR028002">
    <property type="entry name" value="Myb_DNA-bind_5"/>
</dbReference>
<dbReference type="AlphaFoldDB" id="A0A9N9X7Z4"/>
<evidence type="ECO:0000256" key="3">
    <source>
        <dbReference type="ARBA" id="ARBA00023015"/>
    </source>
</evidence>
<dbReference type="PANTHER" id="PTHR10773">
    <property type="entry name" value="DNA-DIRECTED RNA POLYMERASES I, II, AND III SUBUNIT RPABC2"/>
    <property type="match status" value="1"/>
</dbReference>
<accession>A0A9N9X7Z4</accession>
<reference evidence="8" key="1">
    <citation type="submission" date="2022-01" db="EMBL/GenBank/DDBJ databases">
        <authorList>
            <person name="King R."/>
        </authorList>
    </citation>
    <scope>NUCLEOTIDE SEQUENCE</scope>
</reference>
<protein>
    <recommendedName>
        <fullName evidence="2">Regulatory protein zeste</fullName>
    </recommendedName>
</protein>
<organism evidence="8 9">
    <name type="scientific">Diabrotica balteata</name>
    <name type="common">Banded cucumber beetle</name>
    <dbReference type="NCBI Taxonomy" id="107213"/>
    <lineage>
        <taxon>Eukaryota</taxon>
        <taxon>Metazoa</taxon>
        <taxon>Ecdysozoa</taxon>
        <taxon>Arthropoda</taxon>
        <taxon>Hexapoda</taxon>
        <taxon>Insecta</taxon>
        <taxon>Pterygota</taxon>
        <taxon>Neoptera</taxon>
        <taxon>Endopterygota</taxon>
        <taxon>Coleoptera</taxon>
        <taxon>Polyphaga</taxon>
        <taxon>Cucujiformia</taxon>
        <taxon>Chrysomeloidea</taxon>
        <taxon>Chrysomelidae</taxon>
        <taxon>Galerucinae</taxon>
        <taxon>Diabroticina</taxon>
        <taxon>Diabroticites</taxon>
        <taxon>Diabrotica</taxon>
    </lineage>
</organism>